<feature type="transmembrane region" description="Helical" evidence="1">
    <location>
        <begin position="63"/>
        <end position="85"/>
    </location>
</feature>
<protein>
    <submittedName>
        <fullName evidence="2">Uncharacterized protein</fullName>
    </submittedName>
</protein>
<evidence type="ECO:0000313" key="2">
    <source>
        <dbReference type="EMBL" id="OGL88065.1"/>
    </source>
</evidence>
<keyword evidence="1" id="KW-0812">Transmembrane</keyword>
<reference evidence="2 3" key="1">
    <citation type="journal article" date="2016" name="Nat. Commun.">
        <title>Thousands of microbial genomes shed light on interconnected biogeochemical processes in an aquifer system.</title>
        <authorList>
            <person name="Anantharaman K."/>
            <person name="Brown C.T."/>
            <person name="Hug L.A."/>
            <person name="Sharon I."/>
            <person name="Castelle C.J."/>
            <person name="Probst A.J."/>
            <person name="Thomas B.C."/>
            <person name="Singh A."/>
            <person name="Wilkins M.J."/>
            <person name="Karaoz U."/>
            <person name="Brodie E.L."/>
            <person name="Williams K.H."/>
            <person name="Hubbard S.S."/>
            <person name="Banfield J.F."/>
        </authorList>
    </citation>
    <scope>NUCLEOTIDE SEQUENCE [LARGE SCALE GENOMIC DNA]</scope>
</reference>
<proteinExistence type="predicted"/>
<dbReference type="AlphaFoldDB" id="A0A1F7VC83"/>
<accession>A0A1F7VC83</accession>
<keyword evidence="1" id="KW-0472">Membrane</keyword>
<gene>
    <name evidence="2" type="ORF">A3I42_04070</name>
</gene>
<comment type="caution">
    <text evidence="2">The sequence shown here is derived from an EMBL/GenBank/DDBJ whole genome shotgun (WGS) entry which is preliminary data.</text>
</comment>
<sequence>MIYGFFLKSIILSSLILLLFSARVYKAWRWFALIAIPFMLIGIIFPIHEPGGQFFGKKETSDAFGYFFLGVTILIVIIVTGIDWFKKRGSSRKETSQKK</sequence>
<evidence type="ECO:0000256" key="1">
    <source>
        <dbReference type="SAM" id="Phobius"/>
    </source>
</evidence>
<evidence type="ECO:0000313" key="3">
    <source>
        <dbReference type="Proteomes" id="UP000178264"/>
    </source>
</evidence>
<dbReference type="Proteomes" id="UP000178264">
    <property type="component" value="Unassembled WGS sequence"/>
</dbReference>
<organism evidence="2 3">
    <name type="scientific">Candidatus Uhrbacteria bacterium RIFCSPLOWO2_02_FULL_49_11</name>
    <dbReference type="NCBI Taxonomy" id="1802409"/>
    <lineage>
        <taxon>Bacteria</taxon>
        <taxon>Candidatus Uhriibacteriota</taxon>
    </lineage>
</organism>
<feature type="transmembrane region" description="Helical" evidence="1">
    <location>
        <begin position="30"/>
        <end position="48"/>
    </location>
</feature>
<name>A0A1F7VC83_9BACT</name>
<feature type="transmembrane region" description="Helical" evidence="1">
    <location>
        <begin position="6"/>
        <end position="25"/>
    </location>
</feature>
<keyword evidence="1" id="KW-1133">Transmembrane helix</keyword>
<dbReference type="EMBL" id="MGER01000041">
    <property type="protein sequence ID" value="OGL88065.1"/>
    <property type="molecule type" value="Genomic_DNA"/>
</dbReference>